<proteinExistence type="predicted"/>
<name>X1QPI2_9ZZZZ</name>
<organism evidence="1">
    <name type="scientific">marine sediment metagenome</name>
    <dbReference type="NCBI Taxonomy" id="412755"/>
    <lineage>
        <taxon>unclassified sequences</taxon>
        <taxon>metagenomes</taxon>
        <taxon>ecological metagenomes</taxon>
    </lineage>
</organism>
<evidence type="ECO:0000313" key="1">
    <source>
        <dbReference type="EMBL" id="GAI45184.1"/>
    </source>
</evidence>
<feature type="non-terminal residue" evidence="1">
    <location>
        <position position="1"/>
    </location>
</feature>
<reference evidence="1" key="1">
    <citation type="journal article" date="2014" name="Front. Microbiol.">
        <title>High frequency of phylogenetically diverse reductive dehalogenase-homologous genes in deep subseafloor sedimentary metagenomes.</title>
        <authorList>
            <person name="Kawai M."/>
            <person name="Futagami T."/>
            <person name="Toyoda A."/>
            <person name="Takaki Y."/>
            <person name="Nishi S."/>
            <person name="Hori S."/>
            <person name="Arai W."/>
            <person name="Tsubouchi T."/>
            <person name="Morono Y."/>
            <person name="Uchiyama I."/>
            <person name="Ito T."/>
            <person name="Fujiyama A."/>
            <person name="Inagaki F."/>
            <person name="Takami H."/>
        </authorList>
    </citation>
    <scope>NUCLEOTIDE SEQUENCE</scope>
    <source>
        <strain evidence="1">Expedition CK06-06</strain>
    </source>
</reference>
<dbReference type="EMBL" id="BARV01025538">
    <property type="protein sequence ID" value="GAI45184.1"/>
    <property type="molecule type" value="Genomic_DNA"/>
</dbReference>
<gene>
    <name evidence="1" type="ORF">S06H3_41440</name>
</gene>
<comment type="caution">
    <text evidence="1">The sequence shown here is derived from an EMBL/GenBank/DDBJ whole genome shotgun (WGS) entry which is preliminary data.</text>
</comment>
<dbReference type="AlphaFoldDB" id="X1QPI2"/>
<dbReference type="Gene3D" id="3.40.50.11900">
    <property type="match status" value="1"/>
</dbReference>
<sequence>HISYFEAYRRMKKVYTEIREVEVRTYRFLQERPLKIGIVGEVGTMLEQDINFDIVKKLQRLGVNVDMSITITDYLNETTEKGGKEDIKEAKSLLSQELGGHGFQSIVNTIFYAKHGYDGVIHILPLSCLPESTAEPIVDHVADKYQIPLYRFPIDESNFEAGFNTRLETFVGMLQRKQKVK</sequence>
<protein>
    <recommendedName>
        <fullName evidence="2">DUF2229 domain-containing protein</fullName>
    </recommendedName>
</protein>
<evidence type="ECO:0008006" key="2">
    <source>
        <dbReference type="Google" id="ProtNLM"/>
    </source>
</evidence>
<accession>X1QPI2</accession>